<dbReference type="PANTHER" id="PTHR12901">
    <property type="entry name" value="SPERM PROTEIN HOMOLOG"/>
    <property type="match status" value="1"/>
</dbReference>
<evidence type="ECO:0000313" key="5">
    <source>
        <dbReference type="EMBL" id="PSR73705.1"/>
    </source>
</evidence>
<gene>
    <name evidence="5" type="ORF">PHLCEN_2v10624</name>
</gene>
<evidence type="ECO:0000256" key="3">
    <source>
        <dbReference type="ARBA" id="ARBA00024947"/>
    </source>
</evidence>
<evidence type="ECO:0000256" key="1">
    <source>
        <dbReference type="ARBA" id="ARBA00006885"/>
    </source>
</evidence>
<proteinExistence type="inferred from homology"/>
<dbReference type="GO" id="GO:0048039">
    <property type="term" value="F:ubiquinone binding"/>
    <property type="evidence" value="ECO:0007669"/>
    <property type="project" value="InterPro"/>
</dbReference>
<comment type="caution">
    <text evidence="5">The sequence shown here is derived from an EMBL/GenBank/DDBJ whole genome shotgun (WGS) entry which is preliminary data.</text>
</comment>
<comment type="function">
    <text evidence="3">Required for the function of coenzyme Q in the respiratory chain. May serve as a chaperone or may be involved in the transport of Q6 from its site of synthesis to the catalytic sites of the respiratory complexes.</text>
</comment>
<keyword evidence="6" id="KW-1185">Reference proteome</keyword>
<dbReference type="Proteomes" id="UP000186601">
    <property type="component" value="Unassembled WGS sequence"/>
</dbReference>
<dbReference type="OrthoDB" id="292693at2759"/>
<dbReference type="SUPFAM" id="SSF55961">
    <property type="entry name" value="Bet v1-like"/>
    <property type="match status" value="1"/>
</dbReference>
<evidence type="ECO:0000259" key="4">
    <source>
        <dbReference type="Pfam" id="PF03364"/>
    </source>
</evidence>
<accession>A0A2R6NMX1</accession>
<dbReference type="AlphaFoldDB" id="A0A2R6NMX1"/>
<dbReference type="EMBL" id="MLYV02001069">
    <property type="protein sequence ID" value="PSR73705.1"/>
    <property type="molecule type" value="Genomic_DNA"/>
</dbReference>
<reference evidence="5 6" key="1">
    <citation type="submission" date="2018-02" db="EMBL/GenBank/DDBJ databases">
        <title>Genome sequence of the basidiomycete white-rot fungus Phlebia centrifuga.</title>
        <authorList>
            <person name="Granchi Z."/>
            <person name="Peng M."/>
            <person name="de Vries R.P."/>
            <person name="Hilden K."/>
            <person name="Makela M.R."/>
            <person name="Grigoriev I."/>
            <person name="Riley R."/>
        </authorList>
    </citation>
    <scope>NUCLEOTIDE SEQUENCE [LARGE SCALE GENOMIC DNA]</scope>
    <source>
        <strain evidence="5 6">FBCC195</strain>
    </source>
</reference>
<sequence>MNGRYYRLFHINDLSYAMLIYFTHSYRRSQLYNIVTDVDSYPHFLPFCTNARILSKSATQAADAIKPAGIQMEAEMTVGFMAFKETYISNVYCIENESVEVSRLICNNDVDLRYVA</sequence>
<dbReference type="GO" id="GO:0005739">
    <property type="term" value="C:mitochondrion"/>
    <property type="evidence" value="ECO:0007669"/>
    <property type="project" value="TreeGrafter"/>
</dbReference>
<dbReference type="InterPro" id="IPR005031">
    <property type="entry name" value="COQ10_START"/>
</dbReference>
<dbReference type="PANTHER" id="PTHR12901:SF10">
    <property type="entry name" value="COENZYME Q-BINDING PROTEIN COQ10, MITOCHONDRIAL"/>
    <property type="match status" value="1"/>
</dbReference>
<organism evidence="5 6">
    <name type="scientific">Hermanssonia centrifuga</name>
    <dbReference type="NCBI Taxonomy" id="98765"/>
    <lineage>
        <taxon>Eukaryota</taxon>
        <taxon>Fungi</taxon>
        <taxon>Dikarya</taxon>
        <taxon>Basidiomycota</taxon>
        <taxon>Agaricomycotina</taxon>
        <taxon>Agaricomycetes</taxon>
        <taxon>Polyporales</taxon>
        <taxon>Meruliaceae</taxon>
        <taxon>Hermanssonia</taxon>
    </lineage>
</organism>
<name>A0A2R6NMX1_9APHY</name>
<comment type="similarity">
    <text evidence="1">Belongs to the COQ10 family.</text>
</comment>
<dbReference type="STRING" id="98765.A0A2R6NMX1"/>
<dbReference type="Gene3D" id="3.30.530.20">
    <property type="match status" value="1"/>
</dbReference>
<dbReference type="Pfam" id="PF03364">
    <property type="entry name" value="Polyketide_cyc"/>
    <property type="match status" value="1"/>
</dbReference>
<dbReference type="InterPro" id="IPR044996">
    <property type="entry name" value="COQ10-like"/>
</dbReference>
<evidence type="ECO:0000256" key="2">
    <source>
        <dbReference type="ARBA" id="ARBA00011814"/>
    </source>
</evidence>
<dbReference type="InterPro" id="IPR023393">
    <property type="entry name" value="START-like_dom_sf"/>
</dbReference>
<protein>
    <recommendedName>
        <fullName evidence="4">Coenzyme Q-binding protein COQ10 START domain-containing protein</fullName>
    </recommendedName>
</protein>
<feature type="domain" description="Coenzyme Q-binding protein COQ10 START" evidence="4">
    <location>
        <begin position="26"/>
        <end position="98"/>
    </location>
</feature>
<dbReference type="GO" id="GO:0045333">
    <property type="term" value="P:cellular respiration"/>
    <property type="evidence" value="ECO:0007669"/>
    <property type="project" value="InterPro"/>
</dbReference>
<comment type="subunit">
    <text evidence="2">Interacts with coenzyme Q.</text>
</comment>
<evidence type="ECO:0000313" key="6">
    <source>
        <dbReference type="Proteomes" id="UP000186601"/>
    </source>
</evidence>